<evidence type="ECO:0000256" key="11">
    <source>
        <dbReference type="ARBA" id="ARBA00023239"/>
    </source>
</evidence>
<dbReference type="Proteomes" id="UP000030184">
    <property type="component" value="Unassembled WGS sequence"/>
</dbReference>
<evidence type="ECO:0000256" key="10">
    <source>
        <dbReference type="ARBA" id="ARBA00023014"/>
    </source>
</evidence>
<dbReference type="GO" id="GO:0051539">
    <property type="term" value="F:4 iron, 4 sulfur cluster binding"/>
    <property type="evidence" value="ECO:0007669"/>
    <property type="project" value="InterPro"/>
</dbReference>
<evidence type="ECO:0000256" key="3">
    <source>
        <dbReference type="ARBA" id="ARBA00007185"/>
    </source>
</evidence>
<keyword evidence="11 18" id="KW-0456">Lyase</keyword>
<comment type="cofactor">
    <cofactor evidence="1">
        <name>[4Fe-4S] cluster</name>
        <dbReference type="ChEBI" id="CHEBI:49883"/>
    </cofactor>
</comment>
<dbReference type="InterPro" id="IPR018136">
    <property type="entry name" value="Aconitase_4Fe-4S_BS"/>
</dbReference>
<dbReference type="InterPro" id="IPR000573">
    <property type="entry name" value="AconitaseA/IPMdHydase_ssu_swvl"/>
</dbReference>
<dbReference type="FunFam" id="3.30.499.10:FF:000004">
    <property type="entry name" value="Aconitate hydratase, mitochondrial"/>
    <property type="match status" value="1"/>
</dbReference>
<keyword evidence="21" id="KW-1185">Reference proteome</keyword>
<evidence type="ECO:0000256" key="7">
    <source>
        <dbReference type="ARBA" id="ARBA00022723"/>
    </source>
</evidence>
<dbReference type="EMBL" id="BBNR01000022">
    <property type="protein sequence ID" value="GAL68594.1"/>
    <property type="molecule type" value="Genomic_DNA"/>
</dbReference>
<evidence type="ECO:0000256" key="14">
    <source>
        <dbReference type="ARBA" id="ARBA00031081"/>
    </source>
</evidence>
<dbReference type="GO" id="GO:0046872">
    <property type="term" value="F:metal ion binding"/>
    <property type="evidence" value="ECO:0007669"/>
    <property type="project" value="UniProtKB-KW"/>
</dbReference>
<dbReference type="InterPro" id="IPR015928">
    <property type="entry name" value="Aconitase/3IPM_dehydase_swvl"/>
</dbReference>
<dbReference type="InterPro" id="IPR006248">
    <property type="entry name" value="Aconitase_mito-like"/>
</dbReference>
<dbReference type="eggNOG" id="COG1048">
    <property type="taxonomic scope" value="Bacteria"/>
</dbReference>
<dbReference type="AlphaFoldDB" id="A0A090VZC5"/>
<dbReference type="PANTHER" id="PTHR43160:SF3">
    <property type="entry name" value="ACONITATE HYDRATASE, MITOCHONDRIAL"/>
    <property type="match status" value="1"/>
</dbReference>
<dbReference type="NCBIfam" id="TIGR01340">
    <property type="entry name" value="aconitase_mito"/>
    <property type="match status" value="1"/>
</dbReference>
<evidence type="ECO:0000256" key="15">
    <source>
        <dbReference type="ARBA" id="ARBA00031977"/>
    </source>
</evidence>
<sequence length="755" mass="82149">MAFDIEMIKGVYSTMAERVDKAREVVGKPLTLSEKILYNHLWDGNPTKAFVRGKDYVDFAPDRIACQDATAQMALLQFMQAGKSKVAVPTTVHCDHLIQAKEGAATDLKHANTVSSEVFDFLESVSNKYGIGFWKPGAGIIHQVVLENYAFPGGMMIGTDSHTVNAGGLGMVAIGVGGADAVDVMAGMAWELKFPKLIGVRLTGKLSGWTAPKDVILKVAEILTVKGGTGAIVEYFGPGALAMSCTGKGTICNMGAEIGATTSTFGYDDSMERYLRATDREDVADAANEVRPYLTADPEVYENPEQYFDQVIEINLSELGPLLNGPFTPDLSTPVGSEMTEKAKDNDWPIKVEWGLIGSCTNSSYEDLSRASSIAQQALDKGLKTKAEFGINPGSEQVRYTAERDGILGIFEKLDAKIFTNACGPCIGQWARYSDPKNAPKNSIVHSFNRNFAKRADGNPNTHAFVASPEITAAIAIAGRLDFNPLTDTLINENGEEVMLDEPTGWELPPKGFDVKDNGYLAPEADGSHVNVVVKDDSERLQLLTPFEPLGDTITGAKLLIKAFGKCTTDHISMAGPWLRFRGHLDNIANNTLIGAVNAFNQKTNFVKNQLTGEYGGVPDVQREYKKAGIKTVVVGDHNYGEGSSREHAAMQPRHLGVAAVIVKSFARIHETNLKKQGMLGLTFDNEADYDLIQEDDTFNFLDLNEFAPDKQLTLEVVHTDGSKDVIKLNHTYNDAQIAWYNEGSALNLIKKQNA</sequence>
<evidence type="ECO:0000256" key="5">
    <source>
        <dbReference type="ARBA" id="ARBA00019378"/>
    </source>
</evidence>
<keyword evidence="6" id="KW-0816">Tricarboxylic acid cycle</keyword>
<protein>
    <recommendedName>
        <fullName evidence="5">Aconitate hydratase A</fullName>
        <ecNumber evidence="4">4.2.1.3</ecNumber>
    </recommendedName>
    <alternativeName>
        <fullName evidence="13">Citrate hydro-lyase</fullName>
    </alternativeName>
    <alternativeName>
        <fullName evidence="15">Iron-responsive protein-like</fullName>
    </alternativeName>
    <alternativeName>
        <fullName evidence="14">RNA-binding protein</fullName>
    </alternativeName>
</protein>
<dbReference type="SUPFAM" id="SSF53732">
    <property type="entry name" value="Aconitase iron-sulfur domain"/>
    <property type="match status" value="1"/>
</dbReference>
<accession>A0A090VZC5</accession>
<dbReference type="OrthoDB" id="9764318at2"/>
<feature type="domain" description="Aconitase/3-isopropylmalate dehydratase large subunit alpha/beta/alpha" evidence="16">
    <location>
        <begin position="35"/>
        <end position="479"/>
    </location>
</feature>
<dbReference type="InterPro" id="IPR036008">
    <property type="entry name" value="Aconitase_4Fe-4S_dom"/>
</dbReference>
<feature type="domain" description="Aconitase A/isopropylmalate dehydratase small subunit swivel" evidence="17">
    <location>
        <begin position="559"/>
        <end position="687"/>
    </location>
</feature>
<organism evidence="18 20">
    <name type="scientific">Jejuia pallidilutea</name>
    <dbReference type="NCBI Taxonomy" id="504487"/>
    <lineage>
        <taxon>Bacteria</taxon>
        <taxon>Pseudomonadati</taxon>
        <taxon>Bacteroidota</taxon>
        <taxon>Flavobacteriia</taxon>
        <taxon>Flavobacteriales</taxon>
        <taxon>Flavobacteriaceae</taxon>
        <taxon>Jejuia</taxon>
    </lineage>
</organism>
<dbReference type="Pfam" id="PF00694">
    <property type="entry name" value="Aconitase_C"/>
    <property type="match status" value="1"/>
</dbReference>
<dbReference type="InterPro" id="IPR015932">
    <property type="entry name" value="Aconitase_dom2"/>
</dbReference>
<dbReference type="InterPro" id="IPR001030">
    <property type="entry name" value="Acoase/IPM_deHydtase_lsu_aba"/>
</dbReference>
<name>A0A090VZC5_9FLAO</name>
<evidence type="ECO:0000256" key="1">
    <source>
        <dbReference type="ARBA" id="ARBA00001966"/>
    </source>
</evidence>
<evidence type="ECO:0000256" key="8">
    <source>
        <dbReference type="ARBA" id="ARBA00022946"/>
    </source>
</evidence>
<evidence type="ECO:0000313" key="18">
    <source>
        <dbReference type="EMBL" id="GAL68594.1"/>
    </source>
</evidence>
<dbReference type="NCBIfam" id="NF005558">
    <property type="entry name" value="PRK07229.1"/>
    <property type="match status" value="1"/>
</dbReference>
<reference evidence="21" key="1">
    <citation type="journal article" date="2014" name="Genome Announc.">
        <title>Draft Genome Sequence of Marine Flavobacterium Jejuia pallidilutea Strain 11shimoA1 and Pigmentation Mutants.</title>
        <authorList>
            <person name="Takatani N."/>
            <person name="Nakanishi M."/>
            <person name="Meirelles P."/>
            <person name="Mino S."/>
            <person name="Suda W."/>
            <person name="Oshima K."/>
            <person name="Hattori M."/>
            <person name="Ohkuma M."/>
            <person name="Hosokawa M."/>
            <person name="Miyashita K."/>
            <person name="Thompson F.L."/>
            <person name="Niwa A."/>
            <person name="Sawabe T."/>
            <person name="Sawabe T."/>
        </authorList>
    </citation>
    <scope>NUCLEOTIDE SEQUENCE [LARGE SCALE GENOMIC DNA]</scope>
    <source>
        <strain evidence="21">JCM 19538</strain>
    </source>
</reference>
<dbReference type="SUPFAM" id="SSF52016">
    <property type="entry name" value="LeuD/IlvD-like"/>
    <property type="match status" value="1"/>
</dbReference>
<evidence type="ECO:0000256" key="12">
    <source>
        <dbReference type="ARBA" id="ARBA00023501"/>
    </source>
</evidence>
<dbReference type="EC" id="4.2.1.3" evidence="4"/>
<dbReference type="FunFam" id="3.40.1060.10:FF:000001">
    <property type="entry name" value="Aconitate hydratase, mitochondrial"/>
    <property type="match status" value="1"/>
</dbReference>
<comment type="catalytic activity">
    <reaction evidence="12">
        <text>citrate = D-threo-isocitrate</text>
        <dbReference type="Rhea" id="RHEA:10336"/>
        <dbReference type="ChEBI" id="CHEBI:15562"/>
        <dbReference type="ChEBI" id="CHEBI:16947"/>
        <dbReference type="EC" id="4.2.1.3"/>
    </reaction>
</comment>
<keyword evidence="9" id="KW-0408">Iron</keyword>
<dbReference type="Proteomes" id="UP000029641">
    <property type="component" value="Unassembled WGS sequence"/>
</dbReference>
<evidence type="ECO:0000256" key="4">
    <source>
        <dbReference type="ARBA" id="ARBA00012926"/>
    </source>
</evidence>
<dbReference type="InterPro" id="IPR015931">
    <property type="entry name" value="Acnase/IPM_dHydase_lsu_aba_1/3"/>
</dbReference>
<dbReference type="Pfam" id="PF00330">
    <property type="entry name" value="Aconitase"/>
    <property type="match status" value="1"/>
</dbReference>
<dbReference type="GO" id="GO:0006099">
    <property type="term" value="P:tricarboxylic acid cycle"/>
    <property type="evidence" value="ECO:0007669"/>
    <property type="project" value="UniProtKB-UniPathway"/>
</dbReference>
<dbReference type="PANTHER" id="PTHR43160">
    <property type="entry name" value="ACONITATE HYDRATASE B"/>
    <property type="match status" value="1"/>
</dbReference>
<keyword evidence="7" id="KW-0479">Metal-binding</keyword>
<dbReference type="UniPathway" id="UPA00223">
    <property type="reaction ID" value="UER00718"/>
</dbReference>
<dbReference type="InterPro" id="IPR050926">
    <property type="entry name" value="Aconitase/IPM_isomerase"/>
</dbReference>
<evidence type="ECO:0000256" key="2">
    <source>
        <dbReference type="ARBA" id="ARBA00004717"/>
    </source>
</evidence>
<dbReference type="STRING" id="504487.JCM19538_648"/>
<dbReference type="FunFam" id="3.20.19.10:FF:000002">
    <property type="entry name" value="Aconitate hydratase, mitochondrial"/>
    <property type="match status" value="1"/>
</dbReference>
<evidence type="ECO:0000313" key="19">
    <source>
        <dbReference type="EMBL" id="GAL90181.1"/>
    </source>
</evidence>
<evidence type="ECO:0000256" key="9">
    <source>
        <dbReference type="ARBA" id="ARBA00023004"/>
    </source>
</evidence>
<comment type="pathway">
    <text evidence="2">Carbohydrate metabolism; tricarboxylic acid cycle; isocitrate from oxaloacetate: step 2/2.</text>
</comment>
<comment type="caution">
    <text evidence="18">The sequence shown here is derived from an EMBL/GenBank/DDBJ whole genome shotgun (WGS) entry which is preliminary data.</text>
</comment>
<gene>
    <name evidence="18" type="ORF">JCM19301_36</name>
    <name evidence="19" type="ORF">JCM19538_648</name>
</gene>
<evidence type="ECO:0000256" key="6">
    <source>
        <dbReference type="ARBA" id="ARBA00022532"/>
    </source>
</evidence>
<comment type="similarity">
    <text evidence="3">Belongs to the aconitase/IPM isomerase family.</text>
</comment>
<evidence type="ECO:0000256" key="13">
    <source>
        <dbReference type="ARBA" id="ARBA00029682"/>
    </source>
</evidence>
<evidence type="ECO:0000259" key="17">
    <source>
        <dbReference type="Pfam" id="PF00694"/>
    </source>
</evidence>
<evidence type="ECO:0000313" key="20">
    <source>
        <dbReference type="Proteomes" id="UP000029641"/>
    </source>
</evidence>
<dbReference type="Gene3D" id="3.30.499.10">
    <property type="entry name" value="Aconitase, domain 3"/>
    <property type="match status" value="2"/>
</dbReference>
<evidence type="ECO:0000259" key="16">
    <source>
        <dbReference type="Pfam" id="PF00330"/>
    </source>
</evidence>
<keyword evidence="10" id="KW-0411">Iron-sulfur</keyword>
<keyword evidence="8" id="KW-0809">Transit peptide</keyword>
<dbReference type="EMBL" id="BBNY01000070">
    <property type="protein sequence ID" value="GAL90181.1"/>
    <property type="molecule type" value="Genomic_DNA"/>
</dbReference>
<evidence type="ECO:0000313" key="21">
    <source>
        <dbReference type="Proteomes" id="UP000030184"/>
    </source>
</evidence>
<dbReference type="PROSITE" id="PS00450">
    <property type="entry name" value="ACONITASE_1"/>
    <property type="match status" value="1"/>
</dbReference>
<dbReference type="Gene3D" id="3.20.19.10">
    <property type="entry name" value="Aconitase, domain 4"/>
    <property type="match status" value="1"/>
</dbReference>
<dbReference type="GO" id="GO:0005829">
    <property type="term" value="C:cytosol"/>
    <property type="evidence" value="ECO:0007669"/>
    <property type="project" value="TreeGrafter"/>
</dbReference>
<dbReference type="RefSeq" id="WP_042245937.1">
    <property type="nucleotide sequence ID" value="NZ_BBNR01000022.1"/>
</dbReference>
<dbReference type="Gene3D" id="3.40.1060.10">
    <property type="entry name" value="Aconitase, Domain 2"/>
    <property type="match status" value="1"/>
</dbReference>
<dbReference type="PRINTS" id="PR00415">
    <property type="entry name" value="ACONITASE"/>
</dbReference>
<dbReference type="GO" id="GO:0003994">
    <property type="term" value="F:aconitate hydratase activity"/>
    <property type="evidence" value="ECO:0007669"/>
    <property type="project" value="UniProtKB-EC"/>
</dbReference>
<proteinExistence type="inferred from homology"/>